<dbReference type="Proteomes" id="UP001597079">
    <property type="component" value="Unassembled WGS sequence"/>
</dbReference>
<dbReference type="RefSeq" id="WP_377942569.1">
    <property type="nucleotide sequence ID" value="NZ_JBHUCX010000020.1"/>
</dbReference>
<name>A0ABW4JFJ5_9BACL</name>
<keyword evidence="3" id="KW-1185">Reference proteome</keyword>
<protein>
    <submittedName>
        <fullName evidence="2">MYG1 family protein</fullName>
    </submittedName>
</protein>
<sequence length="288" mass="31908">MLIGTHHGTFHADDVFAVAMLKQIYPNADIVRSRDPEILRRCDIVVDVGHGKYDHHTNEKVYRENGLPYASAGLIWRDFGAQVLATQEAGDASDILIKAIDERLIQGIDAIDNGVEIEKDAKLKTVSELIGGFNPTWHSHADEHAAFAAAVAFATQILTNQIKSEIARLAAVELVASAYEHRLYKEFLILETFCPWSESLFNMDLAKEVLYVIFPDKSGQYRIQVVPKQLGSFEARKPLPEQWAGKEGDELGSLIGIPDAVFCHPARFIAGAKSKDSILIMAQLALQN</sequence>
<reference evidence="3" key="1">
    <citation type="journal article" date="2019" name="Int. J. Syst. Evol. Microbiol.">
        <title>The Global Catalogue of Microorganisms (GCM) 10K type strain sequencing project: providing services to taxonomists for standard genome sequencing and annotation.</title>
        <authorList>
            <consortium name="The Broad Institute Genomics Platform"/>
            <consortium name="The Broad Institute Genome Sequencing Center for Infectious Disease"/>
            <person name="Wu L."/>
            <person name="Ma J."/>
        </authorList>
    </citation>
    <scope>NUCLEOTIDE SEQUENCE [LARGE SCALE GENOMIC DNA]</scope>
    <source>
        <strain evidence="3">CGMCC 1.12286</strain>
    </source>
</reference>
<accession>A0ABW4JFJ5</accession>
<dbReference type="Pfam" id="PF03690">
    <property type="entry name" value="MYG1_exonuc"/>
    <property type="match status" value="1"/>
</dbReference>
<dbReference type="EMBL" id="JBHUCX010000020">
    <property type="protein sequence ID" value="MFD1674715.1"/>
    <property type="molecule type" value="Genomic_DNA"/>
</dbReference>
<comment type="similarity">
    <text evidence="1">Belongs to the MYG1 family.</text>
</comment>
<proteinExistence type="inferred from homology"/>
<gene>
    <name evidence="2" type="ORF">ACFSB2_08375</name>
</gene>
<dbReference type="InterPro" id="IPR003226">
    <property type="entry name" value="MYG1_exonuclease"/>
</dbReference>
<evidence type="ECO:0000313" key="2">
    <source>
        <dbReference type="EMBL" id="MFD1674715.1"/>
    </source>
</evidence>
<organism evidence="2 3">
    <name type="scientific">Alicyclobacillus fodiniaquatilis</name>
    <dbReference type="NCBI Taxonomy" id="1661150"/>
    <lineage>
        <taxon>Bacteria</taxon>
        <taxon>Bacillati</taxon>
        <taxon>Bacillota</taxon>
        <taxon>Bacilli</taxon>
        <taxon>Bacillales</taxon>
        <taxon>Alicyclobacillaceae</taxon>
        <taxon>Alicyclobacillus</taxon>
    </lineage>
</organism>
<evidence type="ECO:0000313" key="3">
    <source>
        <dbReference type="Proteomes" id="UP001597079"/>
    </source>
</evidence>
<dbReference type="PANTHER" id="PTHR11215">
    <property type="entry name" value="METAL DEPENDENT HYDROLASE - RELATED"/>
    <property type="match status" value="1"/>
</dbReference>
<comment type="caution">
    <text evidence="2">The sequence shown here is derived from an EMBL/GenBank/DDBJ whole genome shotgun (WGS) entry which is preliminary data.</text>
</comment>
<evidence type="ECO:0000256" key="1">
    <source>
        <dbReference type="ARBA" id="ARBA00010105"/>
    </source>
</evidence>
<dbReference type="PANTHER" id="PTHR11215:SF1">
    <property type="entry name" value="MYG1 EXONUCLEASE"/>
    <property type="match status" value="1"/>
</dbReference>